<dbReference type="EC" id="1.2.7.4" evidence="13"/>
<dbReference type="InterPro" id="IPR011254">
    <property type="entry name" value="Prismane-like_sf"/>
</dbReference>
<evidence type="ECO:0000256" key="14">
    <source>
        <dbReference type="PIRSR" id="PIRSR005023-1"/>
    </source>
</evidence>
<evidence type="ECO:0000256" key="4">
    <source>
        <dbReference type="ARBA" id="ARBA00011738"/>
    </source>
</evidence>
<feature type="binding site" evidence="14">
    <location>
        <position position="452"/>
    </location>
    <ligand>
        <name>[Ni-4Fe-4S] cluster</name>
        <dbReference type="ChEBI" id="CHEBI:47739"/>
    </ligand>
</feature>
<evidence type="ECO:0000256" key="5">
    <source>
        <dbReference type="ARBA" id="ARBA00022485"/>
    </source>
</evidence>
<dbReference type="PANTHER" id="PTHR30109:SF4">
    <property type="entry name" value="CARBON MONOXIDE DEHYDROGENASE"/>
    <property type="match status" value="1"/>
</dbReference>
<evidence type="ECO:0000256" key="3">
    <source>
        <dbReference type="ARBA" id="ARBA00010689"/>
    </source>
</evidence>
<feature type="binding site" evidence="14">
    <location>
        <position position="43"/>
    </location>
    <ligand>
        <name>[4Fe-4S] cluster</name>
        <dbReference type="ChEBI" id="CHEBI:49883"/>
        <label>1</label>
        <note>ligand shared between dimeric partners</note>
    </ligand>
</feature>
<keyword evidence="8 13" id="KW-0560">Oxidoreductase</keyword>
<proteinExistence type="inferred from homology"/>
<dbReference type="GO" id="GO:0043885">
    <property type="term" value="F:anaerobic carbon-monoxide dehydrogenase activity"/>
    <property type="evidence" value="ECO:0007669"/>
    <property type="project" value="UniProtKB-UniRule"/>
</dbReference>
<comment type="cofactor">
    <cofactor evidence="1">
        <name>[4Fe-4S] cluster</name>
        <dbReference type="ChEBI" id="CHEBI:49883"/>
    </cofactor>
</comment>
<dbReference type="PANTHER" id="PTHR30109">
    <property type="entry name" value="HYDROXYLAMINE REDUCTASE"/>
    <property type="match status" value="1"/>
</dbReference>
<dbReference type="Gene3D" id="3.40.50.2030">
    <property type="match status" value="2"/>
</dbReference>
<feature type="binding site" evidence="14">
    <location>
        <position position="56"/>
    </location>
    <ligand>
        <name>[4Fe-4S] cluster</name>
        <dbReference type="ChEBI" id="CHEBI:49883"/>
        <label>2</label>
    </ligand>
</feature>
<dbReference type="FunFam" id="3.40.50.2030:FF:000003">
    <property type="entry name" value="Carbon monoxide dehydrogenase"/>
    <property type="match status" value="1"/>
</dbReference>
<comment type="caution">
    <text evidence="15">The sequence shown here is derived from an EMBL/GenBank/DDBJ whole genome shotgun (WGS) entry which is preliminary data.</text>
</comment>
<dbReference type="GO" id="GO:0004601">
    <property type="term" value="F:peroxidase activity"/>
    <property type="evidence" value="ECO:0007669"/>
    <property type="project" value="TreeGrafter"/>
</dbReference>
<dbReference type="InterPro" id="IPR016099">
    <property type="entry name" value="Prismane-like_a/b-sand"/>
</dbReference>
<keyword evidence="10 13" id="KW-0411">Iron-sulfur</keyword>
<dbReference type="GO" id="GO:0050418">
    <property type="term" value="F:hydroxylamine reductase activity"/>
    <property type="evidence" value="ECO:0007669"/>
    <property type="project" value="TreeGrafter"/>
</dbReference>
<keyword evidence="7 13" id="KW-0479">Metal-binding</keyword>
<feature type="binding site" evidence="14">
    <location>
        <position position="53"/>
    </location>
    <ligand>
        <name>[4Fe-4S] cluster</name>
        <dbReference type="ChEBI" id="CHEBI:49883"/>
        <label>2</label>
    </ligand>
</feature>
<dbReference type="GO" id="GO:0051539">
    <property type="term" value="F:4 iron, 4 sulfur cluster binding"/>
    <property type="evidence" value="ECO:0007669"/>
    <property type="project" value="UniProtKB-UniRule"/>
</dbReference>
<keyword evidence="5 13" id="KW-0004">4Fe-4S</keyword>
<dbReference type="PIRSF" id="PIRSF005023">
    <property type="entry name" value="CODH"/>
    <property type="match status" value="1"/>
</dbReference>
<dbReference type="Gene3D" id="1.20.1270.30">
    <property type="match status" value="1"/>
</dbReference>
<comment type="function">
    <text evidence="2">CODH oxidizes carbon monoxide coupled, via CooF, to the reduction of a hydrogen cation by a hydrogenase (possibly CooH).</text>
</comment>
<keyword evidence="9 13" id="KW-0408">Iron</keyword>
<evidence type="ECO:0000256" key="8">
    <source>
        <dbReference type="ARBA" id="ARBA00023002"/>
    </source>
</evidence>
<dbReference type="GO" id="GO:0042542">
    <property type="term" value="P:response to hydrogen peroxide"/>
    <property type="evidence" value="ECO:0007669"/>
    <property type="project" value="TreeGrafter"/>
</dbReference>
<keyword evidence="6 14" id="KW-0533">Nickel</keyword>
<feature type="binding site" evidence="14">
    <location>
        <position position="264"/>
    </location>
    <ligand>
        <name>[Ni-4Fe-4S] cluster</name>
        <dbReference type="ChEBI" id="CHEBI:47739"/>
    </ligand>
</feature>
<dbReference type="AlphaFoldDB" id="A0A7C3F9G0"/>
<dbReference type="InterPro" id="IPR016101">
    <property type="entry name" value="CO_DH_a-bundle"/>
</dbReference>
<dbReference type="InterPro" id="IPR004137">
    <property type="entry name" value="HCP/CODH"/>
</dbReference>
<comment type="similarity">
    <text evidence="3">Belongs to the Ni-containing carbon monoxide dehydrogenase family.</text>
</comment>
<comment type="cofactor">
    <cofactor evidence="11">
        <name>[Ni-4Fe-5S] cluster</name>
        <dbReference type="ChEBI" id="CHEBI:177874"/>
    </cofactor>
</comment>
<name>A0A7C3F9G0_9CREN</name>
<evidence type="ECO:0000256" key="7">
    <source>
        <dbReference type="ARBA" id="ARBA00022723"/>
    </source>
</evidence>
<feature type="binding site" evidence="14">
    <location>
        <position position="343"/>
    </location>
    <ligand>
        <name>[Ni-4Fe-4S] cluster</name>
        <dbReference type="ChEBI" id="CHEBI:47739"/>
    </ligand>
</feature>
<dbReference type="InterPro" id="IPR010047">
    <property type="entry name" value="CODH"/>
</dbReference>
<feature type="binding site" evidence="14">
    <location>
        <position position="73"/>
    </location>
    <ligand>
        <name>[4Fe-4S] cluster</name>
        <dbReference type="ChEBI" id="CHEBI:49883"/>
        <label>2</label>
    </ligand>
</feature>
<comment type="subunit">
    <text evidence="4">Homodimer.</text>
</comment>
<reference evidence="15" key="1">
    <citation type="journal article" date="2020" name="mSystems">
        <title>Genome- and Community-Level Interaction Insights into Carbon Utilization and Element Cycling Functions of Hydrothermarchaeota in Hydrothermal Sediment.</title>
        <authorList>
            <person name="Zhou Z."/>
            <person name="Liu Y."/>
            <person name="Xu W."/>
            <person name="Pan J."/>
            <person name="Luo Z.H."/>
            <person name="Li M."/>
        </authorList>
    </citation>
    <scope>NUCLEOTIDE SEQUENCE [LARGE SCALE GENOMIC DNA]</scope>
    <source>
        <strain evidence="15">SpSt-468</strain>
    </source>
</reference>
<dbReference type="SUPFAM" id="SSF56821">
    <property type="entry name" value="Prismane protein-like"/>
    <property type="match status" value="1"/>
</dbReference>
<evidence type="ECO:0000256" key="13">
    <source>
        <dbReference type="PIRNR" id="PIRNR005023"/>
    </source>
</evidence>
<evidence type="ECO:0000256" key="12">
    <source>
        <dbReference type="ARBA" id="ARBA00048733"/>
    </source>
</evidence>
<protein>
    <recommendedName>
        <fullName evidence="13">Carbon monoxide dehydrogenase</fullName>
        <ecNumber evidence="13">1.2.7.4</ecNumber>
    </recommendedName>
</protein>
<evidence type="ECO:0000256" key="1">
    <source>
        <dbReference type="ARBA" id="ARBA00001966"/>
    </source>
</evidence>
<dbReference type="NCBIfam" id="TIGR01702">
    <property type="entry name" value="CO_DH_cata"/>
    <property type="match status" value="1"/>
</dbReference>
<dbReference type="Pfam" id="PF03063">
    <property type="entry name" value="Prismane"/>
    <property type="match status" value="1"/>
</dbReference>
<sequence>MGFFIMSERISEHESIREMYSRLKSEGITNVWDRWQAQEQVRCKSFCAKGLSCQFCSNGPCRIIPGKLERGVCGIDGDGMAIRYMLLRNAMGLSTYTYHAREVAKTLIATGEGKTPFTITDVPKLRWLAEKYGITGEMPPNELAVQLGKKILSAISSDSTVPLDLIAPLSTPGRVAAWKKLGIMAGGPANEQVDAISHCLTNVDGDYVSLAKTALRLSISCIYGSLIPLEYGQDILFGTPKPHEAKFDLGIVDPEYVNIVVNGHEPFVGMSLIKLCRDPLVQERARSIGAKGIRVIGSIETGQEIVQRTSTDDVFVGMTGNWISIEPLIATGAVDLFAMDMNCSPPSLEVYSKKYPTAFVSVSPLVNVPGIDRHIDYSPEKSESQAKELLEIALKNFEARRGKPSAPPRKMQSAIVGFSIESILAALGGSLTPLLEAIKSGSIKGVVGLVSCTTLGNGAHDVATVRIAKELIKRDILVLSMGCGNGAVQVAGLCTADAKSLAGPGLRAVCESLGVPPVLSFGTCTDTGRLSILVSAVANALGVDVPDLPIAVTAPQYMEQKATIDAVFALAFGAFTHVSPTPPLVGGERLMRLLSEDLEGITGGKLLVENDMVKAADAIANHIAKKRAALGLSS</sequence>
<evidence type="ECO:0000313" key="15">
    <source>
        <dbReference type="EMBL" id="HFK19727.1"/>
    </source>
</evidence>
<gene>
    <name evidence="15" type="primary">cooS</name>
    <name evidence="15" type="ORF">ENS19_00400</name>
</gene>
<evidence type="ECO:0000256" key="10">
    <source>
        <dbReference type="ARBA" id="ARBA00023014"/>
    </source>
</evidence>
<accession>A0A7C3F9G0</accession>
<dbReference type="GO" id="GO:0016151">
    <property type="term" value="F:nickel cation binding"/>
    <property type="evidence" value="ECO:0007669"/>
    <property type="project" value="InterPro"/>
</dbReference>
<feature type="binding site" evidence="14">
    <location>
        <position position="524"/>
    </location>
    <ligand>
        <name>[Ni-4Fe-4S] cluster</name>
        <dbReference type="ChEBI" id="CHEBI:47739"/>
    </ligand>
</feature>
<evidence type="ECO:0000256" key="9">
    <source>
        <dbReference type="ARBA" id="ARBA00023004"/>
    </source>
</evidence>
<feature type="binding site" evidence="14">
    <location>
        <position position="483"/>
    </location>
    <ligand>
        <name>[Ni-4Fe-4S] cluster</name>
        <dbReference type="ChEBI" id="CHEBI:47739"/>
    </ligand>
</feature>
<dbReference type="GO" id="GO:0006091">
    <property type="term" value="P:generation of precursor metabolites and energy"/>
    <property type="evidence" value="ECO:0007669"/>
    <property type="project" value="InterPro"/>
</dbReference>
<evidence type="ECO:0000256" key="11">
    <source>
        <dbReference type="ARBA" id="ARBA00034454"/>
    </source>
</evidence>
<dbReference type="EMBL" id="DSTX01000001">
    <property type="protein sequence ID" value="HFK19727.1"/>
    <property type="molecule type" value="Genomic_DNA"/>
</dbReference>
<feature type="binding site" evidence="14">
    <location>
        <position position="61"/>
    </location>
    <ligand>
        <name>[4Fe-4S] cluster</name>
        <dbReference type="ChEBI" id="CHEBI:49883"/>
        <label>2</label>
    </ligand>
</feature>
<evidence type="ECO:0000256" key="2">
    <source>
        <dbReference type="ARBA" id="ARBA00002452"/>
    </source>
</evidence>
<evidence type="ECO:0000256" key="6">
    <source>
        <dbReference type="ARBA" id="ARBA00022596"/>
    </source>
</evidence>
<comment type="catalytic activity">
    <reaction evidence="12 13">
        <text>CO + 2 oxidized [2Fe-2S]-[ferredoxin] + H2O = 2 reduced [2Fe-2S]-[ferredoxin] + CO2 + 2 H(+)</text>
        <dbReference type="Rhea" id="RHEA:21040"/>
        <dbReference type="Rhea" id="RHEA-COMP:10000"/>
        <dbReference type="Rhea" id="RHEA-COMP:10001"/>
        <dbReference type="ChEBI" id="CHEBI:15377"/>
        <dbReference type="ChEBI" id="CHEBI:15378"/>
        <dbReference type="ChEBI" id="CHEBI:16526"/>
        <dbReference type="ChEBI" id="CHEBI:17245"/>
        <dbReference type="ChEBI" id="CHEBI:33737"/>
        <dbReference type="ChEBI" id="CHEBI:33738"/>
        <dbReference type="EC" id="1.2.7.4"/>
    </reaction>
</comment>
<organism evidence="15">
    <name type="scientific">Candidatus Methanomethylicus mesodigestus</name>
    <dbReference type="NCBI Taxonomy" id="1867258"/>
    <lineage>
        <taxon>Archaea</taxon>
        <taxon>Thermoproteota</taxon>
        <taxon>Methanosuratincolia</taxon>
        <taxon>Candidatus Methanomethylicales</taxon>
        <taxon>Candidatus Methanomethylicaceae</taxon>
        <taxon>Candidatus Methanomethylicus</taxon>
    </lineage>
</organism>